<feature type="domain" description="Sulfatase N-terminal" evidence="7">
    <location>
        <begin position="276"/>
        <end position="546"/>
    </location>
</feature>
<comment type="caution">
    <text evidence="8">The sequence shown here is derived from an EMBL/GenBank/DDBJ whole genome shotgun (WGS) entry which is preliminary data.</text>
</comment>
<dbReference type="Proteomes" id="UP000321548">
    <property type="component" value="Unassembled WGS sequence"/>
</dbReference>
<organism evidence="8 9">
    <name type="scientific">Zeimonas arvi</name>
    <dbReference type="NCBI Taxonomy" id="2498847"/>
    <lineage>
        <taxon>Bacteria</taxon>
        <taxon>Pseudomonadati</taxon>
        <taxon>Pseudomonadota</taxon>
        <taxon>Betaproteobacteria</taxon>
        <taxon>Burkholderiales</taxon>
        <taxon>Burkholderiaceae</taxon>
        <taxon>Zeimonas</taxon>
    </lineage>
</organism>
<dbReference type="Gene3D" id="3.30.1120.80">
    <property type="match status" value="1"/>
</dbReference>
<dbReference type="InterPro" id="IPR050448">
    <property type="entry name" value="OpgB/LTA_synthase_biosynth"/>
</dbReference>
<reference evidence="8 9" key="1">
    <citation type="submission" date="2019-06" db="EMBL/GenBank/DDBJ databases">
        <title>Quisquiliibacterium sp. nov., isolated from a maize field.</title>
        <authorList>
            <person name="Lin S.-Y."/>
            <person name="Tsai C.-F."/>
            <person name="Young C.-C."/>
        </authorList>
    </citation>
    <scope>NUCLEOTIDE SEQUENCE [LARGE SCALE GENOMIC DNA]</scope>
    <source>
        <strain evidence="8 9">CC-CFT501</strain>
    </source>
</reference>
<evidence type="ECO:0000313" key="8">
    <source>
        <dbReference type="EMBL" id="TXL67031.1"/>
    </source>
</evidence>
<dbReference type="Pfam" id="PF00884">
    <property type="entry name" value="Sulfatase"/>
    <property type="match status" value="1"/>
</dbReference>
<dbReference type="Gene3D" id="3.40.720.10">
    <property type="entry name" value="Alkaline Phosphatase, subunit A"/>
    <property type="match status" value="1"/>
</dbReference>
<protein>
    <submittedName>
        <fullName evidence="8">LTA synthase family protein</fullName>
    </submittedName>
</protein>
<dbReference type="PANTHER" id="PTHR47371">
    <property type="entry name" value="LIPOTEICHOIC ACID SYNTHASE"/>
    <property type="match status" value="1"/>
</dbReference>
<dbReference type="OrthoDB" id="9766107at2"/>
<evidence type="ECO:0000256" key="2">
    <source>
        <dbReference type="ARBA" id="ARBA00022475"/>
    </source>
</evidence>
<feature type="transmembrane region" description="Helical" evidence="6">
    <location>
        <begin position="12"/>
        <end position="39"/>
    </location>
</feature>
<evidence type="ECO:0000256" key="3">
    <source>
        <dbReference type="ARBA" id="ARBA00022692"/>
    </source>
</evidence>
<dbReference type="InterPro" id="IPR017850">
    <property type="entry name" value="Alkaline_phosphatase_core_sf"/>
</dbReference>
<keyword evidence="5 6" id="KW-0472">Membrane</keyword>
<evidence type="ECO:0000256" key="6">
    <source>
        <dbReference type="SAM" id="Phobius"/>
    </source>
</evidence>
<feature type="transmembrane region" description="Helical" evidence="6">
    <location>
        <begin position="59"/>
        <end position="78"/>
    </location>
</feature>
<keyword evidence="9" id="KW-1185">Reference proteome</keyword>
<evidence type="ECO:0000256" key="5">
    <source>
        <dbReference type="ARBA" id="ARBA00023136"/>
    </source>
</evidence>
<dbReference type="AlphaFoldDB" id="A0A5C8P0A5"/>
<keyword evidence="3 6" id="KW-0812">Transmembrane</keyword>
<evidence type="ECO:0000256" key="4">
    <source>
        <dbReference type="ARBA" id="ARBA00022989"/>
    </source>
</evidence>
<feature type="transmembrane region" description="Helical" evidence="6">
    <location>
        <begin position="90"/>
        <end position="114"/>
    </location>
</feature>
<gene>
    <name evidence="8" type="ORF">FHP08_05270</name>
</gene>
<name>A0A5C8P0A5_9BURK</name>
<dbReference type="CDD" id="cd16015">
    <property type="entry name" value="LTA_synthase"/>
    <property type="match status" value="1"/>
</dbReference>
<keyword evidence="2" id="KW-1003">Cell membrane</keyword>
<dbReference type="EMBL" id="VDUY01000002">
    <property type="protein sequence ID" value="TXL67031.1"/>
    <property type="molecule type" value="Genomic_DNA"/>
</dbReference>
<accession>A0A5C8P0A5</accession>
<dbReference type="RefSeq" id="WP_147703280.1">
    <property type="nucleotide sequence ID" value="NZ_VDUY01000002.1"/>
</dbReference>
<dbReference type="InterPro" id="IPR000917">
    <property type="entry name" value="Sulfatase_N"/>
</dbReference>
<dbReference type="PANTHER" id="PTHR47371:SF3">
    <property type="entry name" value="PHOSPHOGLYCEROL TRANSFERASE I"/>
    <property type="match status" value="1"/>
</dbReference>
<evidence type="ECO:0000256" key="1">
    <source>
        <dbReference type="ARBA" id="ARBA00004651"/>
    </source>
</evidence>
<dbReference type="GO" id="GO:0005886">
    <property type="term" value="C:plasma membrane"/>
    <property type="evidence" value="ECO:0007669"/>
    <property type="project" value="UniProtKB-SubCell"/>
</dbReference>
<evidence type="ECO:0000313" key="9">
    <source>
        <dbReference type="Proteomes" id="UP000321548"/>
    </source>
</evidence>
<proteinExistence type="predicted"/>
<keyword evidence="4 6" id="KW-1133">Transmembrane helix</keyword>
<dbReference type="SUPFAM" id="SSF53649">
    <property type="entry name" value="Alkaline phosphatase-like"/>
    <property type="match status" value="1"/>
</dbReference>
<sequence>MQRILRLRSHPALESAWLIWLVMVATATATRVVLASLAWQDIDLSPGAILDILLRGTAADALFAFACAAPALFVGALAHRSRPPGLLRRGWRLAVTTGVVAAVGFSAISEILFWEEFGARFNFIAVDYLIYTNEVIGNIVESYPVGPILAGLGSAGLLLAWLLGRRSRRLQAAAMHRGWTLPLRVGVATLAAVSMIGAGRLALAIDGSIGNATALRANAVDQEIARNGGVAFLAALRDNALSFRRFYAMLDPQQAAAIAGAWPRRRHPHDAGARPKHVVVIQVESLSASFLGSFGNKQGLTPKLDALARDGLLFTELYAIGTRTVRGLEALSVGLPPLPGQSVVRRPEGEGVLTLGAALRQQGFETSFLYGGYGYFDNMNGFFAGNGYKVLDRTSIPDDRVGFSTIWGVSDEYLFDFALEQIDRTVAGGKRQFFHLMTTSNHRPYTYPDGRIDIPSRTGRDGAVKYTDWAIGRFIEQARGRPWFDDTLFVIVADHCASVAGKTRIPPDRYKIPALFYAPRYVRPAVHDKMASQIDLVPTLLSWLGIDDHGRFFGEDLLSPDAVERAWLGNYQEVGLLTPGANGTRDLVVLAPKQKVTQYRIDADGSARAVPVDPHRADRAIADYQLADALLRDHRLRATQPVVDPTHASLDQPGVVR</sequence>
<evidence type="ECO:0000259" key="7">
    <source>
        <dbReference type="Pfam" id="PF00884"/>
    </source>
</evidence>
<feature type="transmembrane region" description="Helical" evidence="6">
    <location>
        <begin position="145"/>
        <end position="164"/>
    </location>
</feature>
<feature type="transmembrane region" description="Helical" evidence="6">
    <location>
        <begin position="185"/>
        <end position="205"/>
    </location>
</feature>
<comment type="subcellular location">
    <subcellularLocation>
        <location evidence="1">Cell membrane</location>
        <topology evidence="1">Multi-pass membrane protein</topology>
    </subcellularLocation>
</comment>